<dbReference type="InterPro" id="IPR005119">
    <property type="entry name" value="LysR_subst-bd"/>
</dbReference>
<evidence type="ECO:0000259" key="5">
    <source>
        <dbReference type="PROSITE" id="PS50931"/>
    </source>
</evidence>
<protein>
    <submittedName>
        <fullName evidence="6">LysR family transcriptional regulator</fullName>
    </submittedName>
</protein>
<dbReference type="Gene3D" id="1.10.10.10">
    <property type="entry name" value="Winged helix-like DNA-binding domain superfamily/Winged helix DNA-binding domain"/>
    <property type="match status" value="1"/>
</dbReference>
<dbReference type="Pfam" id="PF00126">
    <property type="entry name" value="HTH_1"/>
    <property type="match status" value="1"/>
</dbReference>
<evidence type="ECO:0000256" key="1">
    <source>
        <dbReference type="ARBA" id="ARBA00009437"/>
    </source>
</evidence>
<dbReference type="PANTHER" id="PTHR30419:SF31">
    <property type="entry name" value="BLR3139 PROTEIN"/>
    <property type="match status" value="1"/>
</dbReference>
<evidence type="ECO:0000256" key="2">
    <source>
        <dbReference type="ARBA" id="ARBA00023015"/>
    </source>
</evidence>
<dbReference type="RefSeq" id="WP_322184706.1">
    <property type="nucleotide sequence ID" value="NZ_JAXLPB010000001.1"/>
</dbReference>
<dbReference type="InterPro" id="IPR050950">
    <property type="entry name" value="HTH-type_LysR_regulators"/>
</dbReference>
<dbReference type="PROSITE" id="PS50931">
    <property type="entry name" value="HTH_LYSR"/>
    <property type="match status" value="1"/>
</dbReference>
<organism evidence="6 7">
    <name type="scientific">Fulvimarina uroteuthidis</name>
    <dbReference type="NCBI Taxonomy" id="3098149"/>
    <lineage>
        <taxon>Bacteria</taxon>
        <taxon>Pseudomonadati</taxon>
        <taxon>Pseudomonadota</taxon>
        <taxon>Alphaproteobacteria</taxon>
        <taxon>Hyphomicrobiales</taxon>
        <taxon>Aurantimonadaceae</taxon>
        <taxon>Fulvimarina</taxon>
    </lineage>
</organism>
<dbReference type="PANTHER" id="PTHR30419">
    <property type="entry name" value="HTH-TYPE TRANSCRIPTIONAL REGULATOR YBHD"/>
    <property type="match status" value="1"/>
</dbReference>
<dbReference type="EMBL" id="JAXLPB010000001">
    <property type="protein sequence ID" value="MDY8107574.1"/>
    <property type="molecule type" value="Genomic_DNA"/>
</dbReference>
<dbReference type="Proteomes" id="UP001294412">
    <property type="component" value="Unassembled WGS sequence"/>
</dbReference>
<keyword evidence="4" id="KW-0804">Transcription</keyword>
<proteinExistence type="inferred from homology"/>
<dbReference type="Gene3D" id="3.40.190.290">
    <property type="match status" value="1"/>
</dbReference>
<feature type="domain" description="HTH lysR-type" evidence="5">
    <location>
        <begin position="1"/>
        <end position="57"/>
    </location>
</feature>
<keyword evidence="2" id="KW-0805">Transcription regulation</keyword>
<name>A0ABU5HYB5_9HYPH</name>
<dbReference type="InterPro" id="IPR036388">
    <property type="entry name" value="WH-like_DNA-bd_sf"/>
</dbReference>
<evidence type="ECO:0000313" key="6">
    <source>
        <dbReference type="EMBL" id="MDY8107574.1"/>
    </source>
</evidence>
<dbReference type="InterPro" id="IPR000847">
    <property type="entry name" value="LysR_HTH_N"/>
</dbReference>
<dbReference type="SUPFAM" id="SSF46785">
    <property type="entry name" value="Winged helix' DNA-binding domain"/>
    <property type="match status" value="1"/>
</dbReference>
<evidence type="ECO:0000256" key="3">
    <source>
        <dbReference type="ARBA" id="ARBA00023125"/>
    </source>
</evidence>
<gene>
    <name evidence="6" type="ORF">U0C82_00235</name>
</gene>
<dbReference type="PRINTS" id="PR00039">
    <property type="entry name" value="HTHLYSR"/>
</dbReference>
<evidence type="ECO:0000313" key="7">
    <source>
        <dbReference type="Proteomes" id="UP001294412"/>
    </source>
</evidence>
<dbReference type="Pfam" id="PF03466">
    <property type="entry name" value="LysR_substrate"/>
    <property type="match status" value="1"/>
</dbReference>
<dbReference type="InterPro" id="IPR036390">
    <property type="entry name" value="WH_DNA-bd_sf"/>
</dbReference>
<keyword evidence="7" id="KW-1185">Reference proteome</keyword>
<dbReference type="SUPFAM" id="SSF53850">
    <property type="entry name" value="Periplasmic binding protein-like II"/>
    <property type="match status" value="1"/>
</dbReference>
<comment type="caution">
    <text evidence="6">The sequence shown here is derived from an EMBL/GenBank/DDBJ whole genome shotgun (WGS) entry which is preliminary data.</text>
</comment>
<dbReference type="CDD" id="cd05466">
    <property type="entry name" value="PBP2_LTTR_substrate"/>
    <property type="match status" value="1"/>
</dbReference>
<keyword evidence="3" id="KW-0238">DNA-binding</keyword>
<comment type="similarity">
    <text evidence="1">Belongs to the LysR transcriptional regulatory family.</text>
</comment>
<sequence>MIDKLEYLIMLSHERHFGRAADKLGITQPTLSAGIRQLEERLGVTLVNRGSRYKGMTSEGERVLAWARKITDDVRTMREEVRSVRRGLSGHLRIGAIPTALSLVPRLTTPFRERHPDVTFDVTSFSSLDLLAAVENFEIDVGLTYHEDDRVRRVDARPLFEERYSFITTRGHPLADRDRISWQEANAVPLCLLSPSMQNRRILNRHLGEKSAVLETVMESNSMMAILAQVRMAGLATIMPHHVATMLGLGDPLVAIPLDDPDVTYTIALVTARRDLRPPIVAAFWSEASEQADPVG</sequence>
<accession>A0ABU5HYB5</accession>
<evidence type="ECO:0000256" key="4">
    <source>
        <dbReference type="ARBA" id="ARBA00023163"/>
    </source>
</evidence>
<reference evidence="6 7" key="1">
    <citation type="submission" date="2023-12" db="EMBL/GenBank/DDBJ databases">
        <title>Description of Novel Strain Fulvimarina sp. 2208YS6-2-32 isolated from Uroteuthis (Photololigo) edulis.</title>
        <authorList>
            <person name="Park J.-S."/>
        </authorList>
    </citation>
    <scope>NUCLEOTIDE SEQUENCE [LARGE SCALE GENOMIC DNA]</scope>
    <source>
        <strain evidence="6 7">2208YS6-2-32</strain>
    </source>
</reference>